<reference evidence="2 3" key="1">
    <citation type="journal article" date="2014" name="PLoS ONE">
        <title>Global Analysis of Gene Expression Profiles in Physic Nut (Jatropha curcas L.) Seedlings Exposed to Salt Stress.</title>
        <authorList>
            <person name="Zhang L."/>
            <person name="Zhang C."/>
            <person name="Wu P."/>
            <person name="Chen Y."/>
            <person name="Li M."/>
            <person name="Jiang H."/>
            <person name="Wu G."/>
        </authorList>
    </citation>
    <scope>NUCLEOTIDE SEQUENCE [LARGE SCALE GENOMIC DNA]</scope>
    <source>
        <strain evidence="3">cv. GZQX0401</strain>
        <tissue evidence="2">Young leaves</tissue>
    </source>
</reference>
<feature type="region of interest" description="Disordered" evidence="1">
    <location>
        <begin position="324"/>
        <end position="351"/>
    </location>
</feature>
<name>A0A067K388_JATCU</name>
<evidence type="ECO:0000313" key="2">
    <source>
        <dbReference type="EMBL" id="KDP30686.1"/>
    </source>
</evidence>
<gene>
    <name evidence="2" type="ORF">JCGZ_16393</name>
</gene>
<evidence type="ECO:0000313" key="3">
    <source>
        <dbReference type="Proteomes" id="UP000027138"/>
    </source>
</evidence>
<accession>A0A067K388</accession>
<organism evidence="2 3">
    <name type="scientific">Jatropha curcas</name>
    <name type="common">Barbados nut</name>
    <dbReference type="NCBI Taxonomy" id="180498"/>
    <lineage>
        <taxon>Eukaryota</taxon>
        <taxon>Viridiplantae</taxon>
        <taxon>Streptophyta</taxon>
        <taxon>Embryophyta</taxon>
        <taxon>Tracheophyta</taxon>
        <taxon>Spermatophyta</taxon>
        <taxon>Magnoliopsida</taxon>
        <taxon>eudicotyledons</taxon>
        <taxon>Gunneridae</taxon>
        <taxon>Pentapetalae</taxon>
        <taxon>rosids</taxon>
        <taxon>fabids</taxon>
        <taxon>Malpighiales</taxon>
        <taxon>Euphorbiaceae</taxon>
        <taxon>Crotonoideae</taxon>
        <taxon>Jatropheae</taxon>
        <taxon>Jatropha</taxon>
    </lineage>
</organism>
<feature type="compositionally biased region" description="Basic and acidic residues" evidence="1">
    <location>
        <begin position="334"/>
        <end position="351"/>
    </location>
</feature>
<dbReference type="Proteomes" id="UP000027138">
    <property type="component" value="Unassembled WGS sequence"/>
</dbReference>
<evidence type="ECO:0000256" key="1">
    <source>
        <dbReference type="SAM" id="MobiDB-lite"/>
    </source>
</evidence>
<sequence>MAPSRHSKRQRAKDLREVLEAKRDKRALSNVDYKAEGQVLKREAPPIPTSIKEDQLKEAHQLLHEIKQAQLEAMTLFQGVEAHFMLMLNIANCLVEIGHFTLEDAKPYQNSYVSFEFQHCKYLVRAERTIIVKSQLLRSKKLVEKIVVASLEKLLWSDKGKDHVVIEDDEAKGESESVTTENRGLDRAITTAGRGRSEPPARAVTTAGGGLSESLARAVRTAVDGGQNHRNPVHSLVFRSGGFFGSSVPPKIIPGVPPGPSRCPRRFKCHIGILPTSPEYRTWFIDAVWPIERPRRTALLSALEGWAQVDIDDADGTDEEIVMAPRTGDVEEGSAPKDDIEDVAPRRRRDT</sequence>
<dbReference type="EMBL" id="KK914650">
    <property type="protein sequence ID" value="KDP30686.1"/>
    <property type="molecule type" value="Genomic_DNA"/>
</dbReference>
<keyword evidence="3" id="KW-1185">Reference proteome</keyword>
<proteinExistence type="predicted"/>
<protein>
    <submittedName>
        <fullName evidence="2">Uncharacterized protein</fullName>
    </submittedName>
</protein>
<dbReference type="AlphaFoldDB" id="A0A067K388"/>
<feature type="region of interest" description="Disordered" evidence="1">
    <location>
        <begin position="169"/>
        <end position="209"/>
    </location>
</feature>